<dbReference type="EMBL" id="JAATIP010000278">
    <property type="protein sequence ID" value="KAF4354594.1"/>
    <property type="molecule type" value="Genomic_DNA"/>
</dbReference>
<evidence type="ECO:0000313" key="2">
    <source>
        <dbReference type="Proteomes" id="UP000525078"/>
    </source>
</evidence>
<reference evidence="1 2" key="1">
    <citation type="journal article" date="2020" name="bioRxiv">
        <title>Sequence and annotation of 42 cannabis genomes reveals extensive copy number variation in cannabinoid synthesis and pathogen resistance genes.</title>
        <authorList>
            <person name="Mckernan K.J."/>
            <person name="Helbert Y."/>
            <person name="Kane L.T."/>
            <person name="Ebling H."/>
            <person name="Zhang L."/>
            <person name="Liu B."/>
            <person name="Eaton Z."/>
            <person name="Mclaughlin S."/>
            <person name="Kingan S."/>
            <person name="Baybayan P."/>
            <person name="Concepcion G."/>
            <person name="Jordan M."/>
            <person name="Riva A."/>
            <person name="Barbazuk W."/>
            <person name="Harkins T."/>
        </authorList>
    </citation>
    <scope>NUCLEOTIDE SEQUENCE [LARGE SCALE GENOMIC DNA]</scope>
    <source>
        <strain evidence="2">cv. Jamaican Lion 4</strain>
        <tissue evidence="1">Leaf</tissue>
    </source>
</reference>
<sequence length="84" mass="9549">MGWLFNPISLALHSRLFGLREIDREWVFVAPMLERKIRTWSTTSRERSLEITVVGESNALIDSEEEGFAISVDDGNFNPPVVQA</sequence>
<organism evidence="1 2">
    <name type="scientific">Cannabis sativa</name>
    <name type="common">Hemp</name>
    <name type="synonym">Marijuana</name>
    <dbReference type="NCBI Taxonomy" id="3483"/>
    <lineage>
        <taxon>Eukaryota</taxon>
        <taxon>Viridiplantae</taxon>
        <taxon>Streptophyta</taxon>
        <taxon>Embryophyta</taxon>
        <taxon>Tracheophyta</taxon>
        <taxon>Spermatophyta</taxon>
        <taxon>Magnoliopsida</taxon>
        <taxon>eudicotyledons</taxon>
        <taxon>Gunneridae</taxon>
        <taxon>Pentapetalae</taxon>
        <taxon>rosids</taxon>
        <taxon>fabids</taxon>
        <taxon>Rosales</taxon>
        <taxon>Cannabaceae</taxon>
        <taxon>Cannabis</taxon>
    </lineage>
</organism>
<dbReference type="AlphaFoldDB" id="A0A7J6E8J2"/>
<name>A0A7J6E8J2_CANSA</name>
<accession>A0A7J6E8J2</accession>
<comment type="caution">
    <text evidence="1">The sequence shown here is derived from an EMBL/GenBank/DDBJ whole genome shotgun (WGS) entry which is preliminary data.</text>
</comment>
<gene>
    <name evidence="1" type="ORF">F8388_009585</name>
</gene>
<dbReference type="Proteomes" id="UP000525078">
    <property type="component" value="Unassembled WGS sequence"/>
</dbReference>
<proteinExistence type="predicted"/>
<protein>
    <submittedName>
        <fullName evidence="1">Uncharacterized protein</fullName>
    </submittedName>
</protein>
<evidence type="ECO:0000313" key="1">
    <source>
        <dbReference type="EMBL" id="KAF4354594.1"/>
    </source>
</evidence>